<feature type="transmembrane region" description="Helical" evidence="1">
    <location>
        <begin position="137"/>
        <end position="156"/>
    </location>
</feature>
<name>X1B0L8_9ZZZZ</name>
<accession>X1B0L8</accession>
<feature type="transmembrane region" description="Helical" evidence="1">
    <location>
        <begin position="109"/>
        <end position="130"/>
    </location>
</feature>
<feature type="transmembrane region" description="Helical" evidence="1">
    <location>
        <begin position="12"/>
        <end position="40"/>
    </location>
</feature>
<feature type="transmembrane region" description="Helical" evidence="1">
    <location>
        <begin position="193"/>
        <end position="211"/>
    </location>
</feature>
<protein>
    <recommendedName>
        <fullName evidence="3">Glycosyltransferase RgtA/B/C/D-like domain-containing protein</fullName>
    </recommendedName>
</protein>
<feature type="non-terminal residue" evidence="2">
    <location>
        <position position="304"/>
    </location>
</feature>
<feature type="non-terminal residue" evidence="2">
    <location>
        <position position="1"/>
    </location>
</feature>
<feature type="transmembrane region" description="Helical" evidence="1">
    <location>
        <begin position="162"/>
        <end position="181"/>
    </location>
</feature>
<evidence type="ECO:0000256" key="1">
    <source>
        <dbReference type="SAM" id="Phobius"/>
    </source>
</evidence>
<sequence>GLTISRISFFGVIGAIVIWFSHPATFILAGIGLSLTLFYLGKKEWKKIGKLLIVYSIWILSFTTFYFISISSLTQNESLLRFWKNGFMPFPPQIKWFSDTFLNILKTQIGLSFFPGIVALIFLIGCISIFLKKKEEFLTLISPIFFTLLASGLKKYPFSGRLLLFIVPIILIFIAEGVEKIGFITYKYSAEKLLPFLVIILVGLLIFNSLISSSFHLIKPRTREEIKPVLSYIKENKQSGDLIYLYYSSRVAFKYYSKSYGFKDNDYIVGVSSRNNPKNYIDDLDKLHGNKRVWILFSHVFLGV</sequence>
<dbReference type="EMBL" id="BART01004049">
    <property type="protein sequence ID" value="GAG65536.1"/>
    <property type="molecule type" value="Genomic_DNA"/>
</dbReference>
<keyword evidence="1" id="KW-1133">Transmembrane helix</keyword>
<organism evidence="2">
    <name type="scientific">marine sediment metagenome</name>
    <dbReference type="NCBI Taxonomy" id="412755"/>
    <lineage>
        <taxon>unclassified sequences</taxon>
        <taxon>metagenomes</taxon>
        <taxon>ecological metagenomes</taxon>
    </lineage>
</organism>
<evidence type="ECO:0000313" key="2">
    <source>
        <dbReference type="EMBL" id="GAG65536.1"/>
    </source>
</evidence>
<keyword evidence="1" id="KW-0472">Membrane</keyword>
<comment type="caution">
    <text evidence="2">The sequence shown here is derived from an EMBL/GenBank/DDBJ whole genome shotgun (WGS) entry which is preliminary data.</text>
</comment>
<dbReference type="AlphaFoldDB" id="X1B0L8"/>
<keyword evidence="1" id="KW-0812">Transmembrane</keyword>
<gene>
    <name evidence="2" type="ORF">S01H4_10525</name>
</gene>
<proteinExistence type="predicted"/>
<evidence type="ECO:0008006" key="3">
    <source>
        <dbReference type="Google" id="ProtNLM"/>
    </source>
</evidence>
<feature type="transmembrane region" description="Helical" evidence="1">
    <location>
        <begin position="52"/>
        <end position="73"/>
    </location>
</feature>
<reference evidence="2" key="1">
    <citation type="journal article" date="2014" name="Front. Microbiol.">
        <title>High frequency of phylogenetically diverse reductive dehalogenase-homologous genes in deep subseafloor sedimentary metagenomes.</title>
        <authorList>
            <person name="Kawai M."/>
            <person name="Futagami T."/>
            <person name="Toyoda A."/>
            <person name="Takaki Y."/>
            <person name="Nishi S."/>
            <person name="Hori S."/>
            <person name="Arai W."/>
            <person name="Tsubouchi T."/>
            <person name="Morono Y."/>
            <person name="Uchiyama I."/>
            <person name="Ito T."/>
            <person name="Fujiyama A."/>
            <person name="Inagaki F."/>
            <person name="Takami H."/>
        </authorList>
    </citation>
    <scope>NUCLEOTIDE SEQUENCE</scope>
    <source>
        <strain evidence="2">Expedition CK06-06</strain>
    </source>
</reference>